<keyword evidence="3 6" id="KW-1133">Transmembrane helix</keyword>
<evidence type="ECO:0000256" key="2">
    <source>
        <dbReference type="ARBA" id="ARBA00022692"/>
    </source>
</evidence>
<organism evidence="8 9">
    <name type="scientific">Pseudaminobacter soli</name>
    <name type="common">ex Zhang et al. 2022</name>
    <dbReference type="NCBI Taxonomy" id="2831468"/>
    <lineage>
        <taxon>Bacteria</taxon>
        <taxon>Pseudomonadati</taxon>
        <taxon>Pseudomonadota</taxon>
        <taxon>Alphaproteobacteria</taxon>
        <taxon>Hyphomicrobiales</taxon>
        <taxon>Phyllobacteriaceae</taxon>
        <taxon>Pseudaminobacter</taxon>
    </lineage>
</organism>
<dbReference type="GO" id="GO:0016491">
    <property type="term" value="F:oxidoreductase activity"/>
    <property type="evidence" value="ECO:0007669"/>
    <property type="project" value="InterPro"/>
</dbReference>
<dbReference type="PANTHER" id="PTHR11863">
    <property type="entry name" value="STEROL DESATURASE"/>
    <property type="match status" value="1"/>
</dbReference>
<dbReference type="GO" id="GO:0008610">
    <property type="term" value="P:lipid biosynthetic process"/>
    <property type="evidence" value="ECO:0007669"/>
    <property type="project" value="InterPro"/>
</dbReference>
<evidence type="ECO:0000256" key="3">
    <source>
        <dbReference type="ARBA" id="ARBA00022989"/>
    </source>
</evidence>
<feature type="transmembrane region" description="Helical" evidence="6">
    <location>
        <begin position="6"/>
        <end position="24"/>
    </location>
</feature>
<reference evidence="8" key="1">
    <citation type="submission" date="2021-04" db="EMBL/GenBank/DDBJ databases">
        <title>Pseudaminobacter soli sp. nov., isolated from paddy soil contaminated by heavy metals.</title>
        <authorList>
            <person name="Zhang K."/>
        </authorList>
    </citation>
    <scope>NUCLEOTIDE SEQUENCE</scope>
    <source>
        <strain evidence="8">19-2017</strain>
    </source>
</reference>
<evidence type="ECO:0000256" key="5">
    <source>
        <dbReference type="SAM" id="MobiDB-lite"/>
    </source>
</evidence>
<sequence>MTELLNLKAILIVALIFIPLERLLPLHAGQKVLRKHWINDVVYLLFNGIPIKLGLLVLIGSLMIGIRAVIPTEVEEYVQAQPIWLQAIEAILVADLGFYLAHRTFHAVPFLWKFHAIHHSIEEMDWLAAHRVHPVDQILTMTASLLPVLALGFAGPAVAIYAIVYQAQSLLIHSNTRIGFGPLKWLLASPQFHHWHHANERQAYDKNFAGQLPLWDALLGTLHMPERMPKAYGCDDPVPSLYHQQLAYPIRSPGRGGVSGPPQPSGDVRP</sequence>
<feature type="transmembrane region" description="Helical" evidence="6">
    <location>
        <begin position="138"/>
        <end position="164"/>
    </location>
</feature>
<feature type="transmembrane region" description="Helical" evidence="6">
    <location>
        <begin position="44"/>
        <end position="70"/>
    </location>
</feature>
<dbReference type="InterPro" id="IPR006694">
    <property type="entry name" value="Fatty_acid_hydroxylase"/>
</dbReference>
<dbReference type="InterPro" id="IPR050307">
    <property type="entry name" value="Sterol_Desaturase_Related"/>
</dbReference>
<proteinExistence type="predicted"/>
<name>A0A942I231_9HYPH</name>
<comment type="caution">
    <text evidence="8">The sequence shown here is derived from an EMBL/GenBank/DDBJ whole genome shotgun (WGS) entry which is preliminary data.</text>
</comment>
<evidence type="ECO:0000256" key="6">
    <source>
        <dbReference type="SAM" id="Phobius"/>
    </source>
</evidence>
<evidence type="ECO:0000313" key="9">
    <source>
        <dbReference type="Proteomes" id="UP000680348"/>
    </source>
</evidence>
<dbReference type="Pfam" id="PF04116">
    <property type="entry name" value="FA_hydroxylase"/>
    <property type="match status" value="1"/>
</dbReference>
<feature type="domain" description="Fatty acid hydroxylase" evidence="7">
    <location>
        <begin position="90"/>
        <end position="221"/>
    </location>
</feature>
<keyword evidence="9" id="KW-1185">Reference proteome</keyword>
<dbReference type="GO" id="GO:0005506">
    <property type="term" value="F:iron ion binding"/>
    <property type="evidence" value="ECO:0007669"/>
    <property type="project" value="InterPro"/>
</dbReference>
<dbReference type="Proteomes" id="UP000680348">
    <property type="component" value="Unassembled WGS sequence"/>
</dbReference>
<dbReference type="RefSeq" id="WP_188253643.1">
    <property type="nucleotide sequence ID" value="NZ_JABVCF010000002.1"/>
</dbReference>
<keyword evidence="2 6" id="KW-0812">Transmembrane</keyword>
<comment type="subcellular location">
    <subcellularLocation>
        <location evidence="1">Membrane</location>
    </subcellularLocation>
</comment>
<evidence type="ECO:0000259" key="7">
    <source>
        <dbReference type="Pfam" id="PF04116"/>
    </source>
</evidence>
<keyword evidence="4 6" id="KW-0472">Membrane</keyword>
<feature type="region of interest" description="Disordered" evidence="5">
    <location>
        <begin position="250"/>
        <end position="270"/>
    </location>
</feature>
<protein>
    <submittedName>
        <fullName evidence="8">Sterol desaturase family protein</fullName>
    </submittedName>
</protein>
<evidence type="ECO:0000313" key="8">
    <source>
        <dbReference type="EMBL" id="MBS3648093.1"/>
    </source>
</evidence>
<gene>
    <name evidence="8" type="ORF">KEU06_05550</name>
</gene>
<dbReference type="GO" id="GO:0016020">
    <property type="term" value="C:membrane"/>
    <property type="evidence" value="ECO:0007669"/>
    <property type="project" value="UniProtKB-SubCell"/>
</dbReference>
<dbReference type="EMBL" id="JAGWCR010000002">
    <property type="protein sequence ID" value="MBS3648093.1"/>
    <property type="molecule type" value="Genomic_DNA"/>
</dbReference>
<feature type="transmembrane region" description="Helical" evidence="6">
    <location>
        <begin position="82"/>
        <end position="101"/>
    </location>
</feature>
<evidence type="ECO:0000256" key="4">
    <source>
        <dbReference type="ARBA" id="ARBA00023136"/>
    </source>
</evidence>
<dbReference type="AlphaFoldDB" id="A0A942I231"/>
<accession>A0A942I231</accession>
<evidence type="ECO:0000256" key="1">
    <source>
        <dbReference type="ARBA" id="ARBA00004370"/>
    </source>
</evidence>